<dbReference type="eggNOG" id="arCOG03509">
    <property type="taxonomic scope" value="Archaea"/>
</dbReference>
<gene>
    <name evidence="2" type="ordered locus">MSWAN_1618</name>
</gene>
<dbReference type="InterPro" id="IPR018765">
    <property type="entry name" value="DUF2341"/>
</dbReference>
<dbReference type="GeneID" id="10669127"/>
<dbReference type="RefSeq" id="WP_013826128.1">
    <property type="nucleotide sequence ID" value="NC_015574.1"/>
</dbReference>
<dbReference type="EMBL" id="CP002772">
    <property type="protein sequence ID" value="AEG18629.1"/>
    <property type="molecule type" value="Genomic_DNA"/>
</dbReference>
<dbReference type="STRING" id="868131.MSWAN_1618"/>
<proteinExistence type="predicted"/>
<protein>
    <recommendedName>
        <fullName evidence="1">DUF2341 domain-containing protein</fullName>
    </recommendedName>
</protein>
<accession>F6D2B2</accession>
<dbReference type="KEGG" id="mew:MSWAN_1618"/>
<sequence length="428" mass="45405">MTDFSAWDYVATYSQPGSTDGDKVNYPIRITITYNASRMRSDFGDIRFALSDGTELSYSLDSYTAGSTATFTVLIPSLPASPAATIIKIYSGNSAVTTTSNPASVSLWYDNFSGTSIDTTKWTANVQGSLTETINNLLQITDCNATGWLYAGNGPGNQNQSKVILPNNYEIHTKQKIHQISTEAAECGIALVDASNKTQIFLGHWNPSAGAAGGINCLVQSAKSTTNAISGYNGQDWPAGHAVSDLDTRNYRIVVNGLNVSVYDGITHLFDTTLAQAASKLSILASKPDGYAFFDYYEFDYVQVLQTTPNPPVVGTMGSWQVTGCVISVSPAIGTLTAKTPIVELGSGITITVPPASATLTANPPTLQVVISSPPAGAIATAIPPLIAFLMIVKAGVLYNPDNINDLKQDGAECNISFNVMIGDKVYE</sequence>
<evidence type="ECO:0000259" key="1">
    <source>
        <dbReference type="Pfam" id="PF10102"/>
    </source>
</evidence>
<dbReference type="Pfam" id="PF10102">
    <property type="entry name" value="DUF2341"/>
    <property type="match status" value="1"/>
</dbReference>
<dbReference type="OrthoDB" id="101984at2157"/>
<evidence type="ECO:0000313" key="2">
    <source>
        <dbReference type="EMBL" id="AEG18629.1"/>
    </source>
</evidence>
<dbReference type="Proteomes" id="UP000009231">
    <property type="component" value="Chromosome"/>
</dbReference>
<feature type="domain" description="DUF2341" evidence="1">
    <location>
        <begin position="42"/>
        <end position="124"/>
    </location>
</feature>
<dbReference type="AlphaFoldDB" id="F6D2B2"/>
<reference evidence="2 3" key="1">
    <citation type="journal article" date="2014" name="Int. J. Syst. Evol. Microbiol.">
        <title>Methanobacterium paludis sp. nov. and a novel strain of Methanobacterium lacus isolated from northern peatlands.</title>
        <authorList>
            <person name="Cadillo-Quiroz H."/>
            <person name="Brauer S.L."/>
            <person name="Goodson N."/>
            <person name="Yavitt J.B."/>
            <person name="Zinder S.H."/>
        </authorList>
    </citation>
    <scope>NUCLEOTIDE SEQUENCE [LARGE SCALE GENOMIC DNA]</scope>
    <source>
        <strain evidence="3">DSM 25820 / JCM 18151 / SWAN1</strain>
    </source>
</reference>
<name>F6D2B2_METPW</name>
<organism evidence="2 3">
    <name type="scientific">Methanobacterium paludis (strain DSM 25820 / JCM 18151 / SWAN1)</name>
    <dbReference type="NCBI Taxonomy" id="868131"/>
    <lineage>
        <taxon>Archaea</taxon>
        <taxon>Methanobacteriati</taxon>
        <taxon>Methanobacteriota</taxon>
        <taxon>Methanomada group</taxon>
        <taxon>Methanobacteria</taxon>
        <taxon>Methanobacteriales</taxon>
        <taxon>Methanobacteriaceae</taxon>
        <taxon>Methanobacterium</taxon>
    </lineage>
</organism>
<keyword evidence="3" id="KW-1185">Reference proteome</keyword>
<dbReference type="HOGENOM" id="CLU_640325_0_0_2"/>
<evidence type="ECO:0000313" key="3">
    <source>
        <dbReference type="Proteomes" id="UP000009231"/>
    </source>
</evidence>